<feature type="compositionally biased region" description="Low complexity" evidence="10">
    <location>
        <begin position="19"/>
        <end position="31"/>
    </location>
</feature>
<dbReference type="PANTHER" id="PTHR35851">
    <property type="entry name" value="CELL DIVISION PROTEIN FTSQ"/>
    <property type="match status" value="1"/>
</dbReference>
<dbReference type="PROSITE" id="PS51779">
    <property type="entry name" value="POTRA"/>
    <property type="match status" value="1"/>
</dbReference>
<protein>
    <recommendedName>
        <fullName evidence="9">Cell division protein FtsQ</fullName>
    </recommendedName>
</protein>
<dbReference type="HAMAP" id="MF_00911">
    <property type="entry name" value="FtsQ_subfam"/>
    <property type="match status" value="1"/>
</dbReference>
<comment type="caution">
    <text evidence="12">The sequence shown here is derived from an EMBL/GenBank/DDBJ whole genome shotgun (WGS) entry which is preliminary data.</text>
</comment>
<keyword evidence="13" id="KW-1185">Reference proteome</keyword>
<comment type="subunit">
    <text evidence="9">Part of a complex composed of FtsB, FtsL and FtsQ.</text>
</comment>
<keyword evidence="8 9" id="KW-0131">Cell cycle</keyword>
<evidence type="ECO:0000256" key="10">
    <source>
        <dbReference type="SAM" id="MobiDB-lite"/>
    </source>
</evidence>
<organism evidence="12 13">
    <name type="scientific">Candidatus Marimicrobium litorale</name>
    <dbReference type="NCBI Taxonomy" id="2518991"/>
    <lineage>
        <taxon>Bacteria</taxon>
        <taxon>Pseudomonadati</taxon>
        <taxon>Pseudomonadota</taxon>
        <taxon>Gammaproteobacteria</taxon>
        <taxon>Cellvibrionales</taxon>
        <taxon>Halieaceae</taxon>
        <taxon>Marimicrobium</taxon>
    </lineage>
</organism>
<keyword evidence="4 9" id="KW-0132">Cell division</keyword>
<dbReference type="Pfam" id="PF08478">
    <property type="entry name" value="POTRA_1"/>
    <property type="match status" value="1"/>
</dbReference>
<dbReference type="InterPro" id="IPR013685">
    <property type="entry name" value="POTRA_FtsQ_type"/>
</dbReference>
<dbReference type="Pfam" id="PF03799">
    <property type="entry name" value="FtsQ_DivIB_C"/>
    <property type="match status" value="1"/>
</dbReference>
<dbReference type="PANTHER" id="PTHR35851:SF1">
    <property type="entry name" value="CELL DIVISION PROTEIN FTSQ"/>
    <property type="match status" value="1"/>
</dbReference>
<evidence type="ECO:0000256" key="3">
    <source>
        <dbReference type="ARBA" id="ARBA00022519"/>
    </source>
</evidence>
<dbReference type="Gene3D" id="3.40.50.11690">
    <property type="entry name" value="Cell division protein FtsQ/DivIB"/>
    <property type="match status" value="1"/>
</dbReference>
<accession>A0ABT3T4S8</accession>
<evidence type="ECO:0000256" key="7">
    <source>
        <dbReference type="ARBA" id="ARBA00023136"/>
    </source>
</evidence>
<evidence type="ECO:0000256" key="1">
    <source>
        <dbReference type="ARBA" id="ARBA00004370"/>
    </source>
</evidence>
<feature type="region of interest" description="Disordered" evidence="10">
    <location>
        <begin position="1"/>
        <end position="48"/>
    </location>
</feature>
<dbReference type="Gene3D" id="3.10.20.310">
    <property type="entry name" value="membrane protein fhac"/>
    <property type="match status" value="1"/>
</dbReference>
<keyword evidence="6 9" id="KW-1133">Transmembrane helix</keyword>
<comment type="subcellular location">
    <subcellularLocation>
        <location evidence="9">Cell inner membrane</location>
        <topology evidence="9">Single-pass type II membrane protein</topology>
    </subcellularLocation>
    <subcellularLocation>
        <location evidence="1">Membrane</location>
    </subcellularLocation>
    <text evidence="9">Localizes to the division septum.</text>
</comment>
<proteinExistence type="inferred from homology"/>
<dbReference type="InterPro" id="IPR005548">
    <property type="entry name" value="Cell_div_FtsQ/DivIB_C"/>
</dbReference>
<keyword evidence="7 9" id="KW-0472">Membrane</keyword>
<sequence length="290" mass="31364">MSVLRKKIRPAVGPSKDSANAAVRGRGRAAPGGRGRRSVQGATRNAQQQRDSGIKVSVWFNRVLILCGAAVVLAAGVKGVLVVQSLPVQRISVSGELEHTQAQAVQDMVEPELAGGFLNADLQQIRRQLESLPWIYEAGVRRRWPASLEIHVVEETPIARWGESGFLNHQGGIFHSGRSGGWDELPLLTGPRGSAPALMTKYQRLLGFLSPLDLSVVQLSVDGRGQVQAVLANGVQLNLGDADFLPRMRRFVTLYERELAGREGEIERVDLRYASGVAVAFKASPPLAGL</sequence>
<comment type="function">
    <text evidence="9">Essential cell division protein. May link together the upstream cell division proteins, which are predominantly cytoplasmic, with the downstream cell division proteins, which are predominantly periplasmic. May control correct divisome assembly.</text>
</comment>
<dbReference type="EMBL" id="SHNO01000001">
    <property type="protein sequence ID" value="MCX2977288.1"/>
    <property type="molecule type" value="Genomic_DNA"/>
</dbReference>
<gene>
    <name evidence="9" type="primary">ftsQ</name>
    <name evidence="12" type="ORF">EYC82_07965</name>
</gene>
<dbReference type="RefSeq" id="WP_279249017.1">
    <property type="nucleotide sequence ID" value="NZ_SHNO01000001.1"/>
</dbReference>
<comment type="similarity">
    <text evidence="9">Belongs to the FtsQ/DivIB family. FtsQ subfamily.</text>
</comment>
<reference evidence="12" key="1">
    <citation type="submission" date="2019-02" db="EMBL/GenBank/DDBJ databases">
        <authorList>
            <person name="Li S.-H."/>
        </authorList>
    </citation>
    <scope>NUCLEOTIDE SEQUENCE</scope>
    <source>
        <strain evidence="12">IMCC11814</strain>
    </source>
</reference>
<name>A0ABT3T4S8_9GAMM</name>
<evidence type="ECO:0000256" key="5">
    <source>
        <dbReference type="ARBA" id="ARBA00022692"/>
    </source>
</evidence>
<evidence type="ECO:0000259" key="11">
    <source>
        <dbReference type="PROSITE" id="PS51779"/>
    </source>
</evidence>
<dbReference type="Proteomes" id="UP001143304">
    <property type="component" value="Unassembled WGS sequence"/>
</dbReference>
<dbReference type="InterPro" id="IPR026579">
    <property type="entry name" value="FtsQ"/>
</dbReference>
<evidence type="ECO:0000313" key="13">
    <source>
        <dbReference type="Proteomes" id="UP001143304"/>
    </source>
</evidence>
<dbReference type="InterPro" id="IPR045335">
    <property type="entry name" value="FtsQ_C_sf"/>
</dbReference>
<keyword evidence="2 9" id="KW-1003">Cell membrane</keyword>
<dbReference type="InterPro" id="IPR034746">
    <property type="entry name" value="POTRA"/>
</dbReference>
<evidence type="ECO:0000256" key="2">
    <source>
        <dbReference type="ARBA" id="ARBA00022475"/>
    </source>
</evidence>
<feature type="domain" description="POTRA" evidence="11">
    <location>
        <begin position="86"/>
        <end position="155"/>
    </location>
</feature>
<keyword evidence="5 9" id="KW-0812">Transmembrane</keyword>
<feature type="transmembrane region" description="Helical" evidence="9">
    <location>
        <begin position="63"/>
        <end position="83"/>
    </location>
</feature>
<evidence type="ECO:0000313" key="12">
    <source>
        <dbReference type="EMBL" id="MCX2977288.1"/>
    </source>
</evidence>
<evidence type="ECO:0000256" key="4">
    <source>
        <dbReference type="ARBA" id="ARBA00022618"/>
    </source>
</evidence>
<keyword evidence="3 9" id="KW-0997">Cell inner membrane</keyword>
<evidence type="ECO:0000256" key="9">
    <source>
        <dbReference type="HAMAP-Rule" id="MF_00911"/>
    </source>
</evidence>
<evidence type="ECO:0000256" key="6">
    <source>
        <dbReference type="ARBA" id="ARBA00022989"/>
    </source>
</evidence>
<evidence type="ECO:0000256" key="8">
    <source>
        <dbReference type="ARBA" id="ARBA00023306"/>
    </source>
</evidence>